<dbReference type="Pfam" id="PF01657">
    <property type="entry name" value="Stress-antifung"/>
    <property type="match status" value="2"/>
</dbReference>
<keyword evidence="10" id="KW-1185">Reference proteome</keyword>
<dbReference type="PANTHER" id="PTHR32411">
    <property type="entry name" value="CYSTEINE-RICH REPEAT SECRETORY PROTEIN 38-RELATED"/>
    <property type="match status" value="1"/>
</dbReference>
<evidence type="ECO:0000259" key="8">
    <source>
        <dbReference type="PROSITE" id="PS51473"/>
    </source>
</evidence>
<dbReference type="InterPro" id="IPR011009">
    <property type="entry name" value="Kinase-like_dom_sf"/>
</dbReference>
<keyword evidence="4" id="KW-0677">Repeat</keyword>
<gene>
    <name evidence="9" type="ORF">OIU84_014007</name>
</gene>
<keyword evidence="6" id="KW-1133">Transmembrane helix</keyword>
<evidence type="ECO:0000313" key="10">
    <source>
        <dbReference type="Proteomes" id="UP001162972"/>
    </source>
</evidence>
<keyword evidence="6" id="KW-0472">Membrane</keyword>
<protein>
    <recommendedName>
        <fullName evidence="8">Gnk2-homologous domain-containing protein</fullName>
    </recommendedName>
</protein>
<feature type="domain" description="Gnk2-homologous" evidence="8">
    <location>
        <begin position="19"/>
        <end position="120"/>
    </location>
</feature>
<dbReference type="InterPro" id="IPR038408">
    <property type="entry name" value="GNK2_sf"/>
</dbReference>
<feature type="chain" id="PRO_5042173924" description="Gnk2-homologous domain-containing protein" evidence="7">
    <location>
        <begin position="18"/>
        <end position="360"/>
    </location>
</feature>
<dbReference type="PANTHER" id="PTHR32411:SF43">
    <property type="entry name" value="CYSTEINE-RICH REPEAT SECRETORY PROTEIN 38"/>
    <property type="match status" value="1"/>
</dbReference>
<accession>A0AAD6NR33</accession>
<dbReference type="CDD" id="cd23509">
    <property type="entry name" value="Gnk2-like"/>
    <property type="match status" value="2"/>
</dbReference>
<evidence type="ECO:0000313" key="9">
    <source>
        <dbReference type="EMBL" id="KAJ6401848.1"/>
    </source>
</evidence>
<dbReference type="InterPro" id="IPR002902">
    <property type="entry name" value="GNK2"/>
</dbReference>
<dbReference type="EMBL" id="JAPFFJ010000018">
    <property type="protein sequence ID" value="KAJ6401848.1"/>
    <property type="molecule type" value="Genomic_DNA"/>
</dbReference>
<sequence>MCFLIVLLSTIFATVVADPLYTACSTEYGNYDLGSPFEKNLKVVVETLPSISSSTGFNNTASGIFPDNVSGQALCRGDVTSSACQTCLREASQKLLKECKSKDATIWYEACQIRYSFQNLTSLNVYAGKYPVLESEKKSVSDTVHFYDYVKLLMDNLSIDAALNHSKLMFATGEIKFSSNETIYGHAQCTRDIREDECQECLSFALLDLKGCCSSKQGGIIVSGSCNLRFELYKYYNASSHLIASPTPKGRGNWKMVAIIVSITTISVLTIVIGSSIFCLRRKRRNYRDMERNHLALLNELAISRGITLTEEGQLVSSEDLPFMDLNTIIAATDNFADSNKLGQGGFGTVYKVSYKGASR</sequence>
<proteinExistence type="inferred from homology"/>
<dbReference type="Gene3D" id="3.30.430.20">
    <property type="entry name" value="Gnk2 domain, C-X8-C-X2-C motif"/>
    <property type="match status" value="2"/>
</dbReference>
<dbReference type="SUPFAM" id="SSF56112">
    <property type="entry name" value="Protein kinase-like (PK-like)"/>
    <property type="match status" value="1"/>
</dbReference>
<name>A0AAD6NR33_9ROSI</name>
<feature type="transmembrane region" description="Helical" evidence="6">
    <location>
        <begin position="256"/>
        <end position="280"/>
    </location>
</feature>
<dbReference type="InterPro" id="IPR050581">
    <property type="entry name" value="CRR_secretory_protein"/>
</dbReference>
<organism evidence="9 10">
    <name type="scientific">Salix udensis</name>
    <dbReference type="NCBI Taxonomy" id="889485"/>
    <lineage>
        <taxon>Eukaryota</taxon>
        <taxon>Viridiplantae</taxon>
        <taxon>Streptophyta</taxon>
        <taxon>Embryophyta</taxon>
        <taxon>Tracheophyta</taxon>
        <taxon>Spermatophyta</taxon>
        <taxon>Magnoliopsida</taxon>
        <taxon>eudicotyledons</taxon>
        <taxon>Gunneridae</taxon>
        <taxon>Pentapetalae</taxon>
        <taxon>rosids</taxon>
        <taxon>fabids</taxon>
        <taxon>Malpighiales</taxon>
        <taxon>Salicaceae</taxon>
        <taxon>Saliceae</taxon>
        <taxon>Salix</taxon>
    </lineage>
</organism>
<comment type="similarity">
    <text evidence="5">Belongs to the cysteine-rich repeat secretory protein family.</text>
</comment>
<evidence type="ECO:0000256" key="5">
    <source>
        <dbReference type="ARBA" id="ARBA00038515"/>
    </source>
</evidence>
<dbReference type="Gene3D" id="3.30.200.20">
    <property type="entry name" value="Phosphorylase Kinase, domain 1"/>
    <property type="match status" value="1"/>
</dbReference>
<evidence type="ECO:0000256" key="6">
    <source>
        <dbReference type="SAM" id="Phobius"/>
    </source>
</evidence>
<reference evidence="9 10" key="1">
    <citation type="journal article" date="2023" name="Int. J. Mol. Sci.">
        <title>De Novo Assembly and Annotation of 11 Diverse Shrub Willow (Salix) Genomes Reveals Novel Gene Organization in Sex-Linked Regions.</title>
        <authorList>
            <person name="Hyden B."/>
            <person name="Feng K."/>
            <person name="Yates T.B."/>
            <person name="Jawdy S."/>
            <person name="Cereghino C."/>
            <person name="Smart L.B."/>
            <person name="Muchero W."/>
        </authorList>
    </citation>
    <scope>NUCLEOTIDE SEQUENCE [LARGE SCALE GENOMIC DNA]</scope>
    <source>
        <tissue evidence="9">Shoot tip</tissue>
    </source>
</reference>
<evidence type="ECO:0000256" key="4">
    <source>
        <dbReference type="ARBA" id="ARBA00022737"/>
    </source>
</evidence>
<comment type="subcellular location">
    <subcellularLocation>
        <location evidence="1">Secreted</location>
    </subcellularLocation>
</comment>
<feature type="domain" description="Gnk2-homologous" evidence="8">
    <location>
        <begin position="128"/>
        <end position="235"/>
    </location>
</feature>
<keyword evidence="3 7" id="KW-0732">Signal</keyword>
<keyword evidence="2" id="KW-0964">Secreted</keyword>
<evidence type="ECO:0000256" key="2">
    <source>
        <dbReference type="ARBA" id="ARBA00022525"/>
    </source>
</evidence>
<keyword evidence="6" id="KW-0812">Transmembrane</keyword>
<dbReference type="Proteomes" id="UP001162972">
    <property type="component" value="Chromosome 4"/>
</dbReference>
<dbReference type="GO" id="GO:0005576">
    <property type="term" value="C:extracellular region"/>
    <property type="evidence" value="ECO:0007669"/>
    <property type="project" value="UniProtKB-SubCell"/>
</dbReference>
<evidence type="ECO:0000256" key="7">
    <source>
        <dbReference type="SAM" id="SignalP"/>
    </source>
</evidence>
<dbReference type="PROSITE" id="PS51473">
    <property type="entry name" value="GNK2"/>
    <property type="match status" value="2"/>
</dbReference>
<dbReference type="AlphaFoldDB" id="A0AAD6NR33"/>
<feature type="signal peptide" evidence="7">
    <location>
        <begin position="1"/>
        <end position="17"/>
    </location>
</feature>
<dbReference type="FunFam" id="3.30.430.20:FF:000002">
    <property type="entry name" value="Cysteine-rich receptor-like protein kinase 10"/>
    <property type="match status" value="1"/>
</dbReference>
<comment type="caution">
    <text evidence="9">The sequence shown here is derived from an EMBL/GenBank/DDBJ whole genome shotgun (WGS) entry which is preliminary data.</text>
</comment>
<evidence type="ECO:0000256" key="3">
    <source>
        <dbReference type="ARBA" id="ARBA00022729"/>
    </source>
</evidence>
<evidence type="ECO:0000256" key="1">
    <source>
        <dbReference type="ARBA" id="ARBA00004613"/>
    </source>
</evidence>